<dbReference type="RefSeq" id="WP_147805142.1">
    <property type="nucleotide sequence ID" value="NZ_CP144914.1"/>
</dbReference>
<dbReference type="PANTHER" id="PTHR35276">
    <property type="entry name" value="S-ADENOSYL-L-METHIONINE-DEPENDENT METHYLTRANSFERASES SUPERFAMILY PROTEIN"/>
    <property type="match status" value="1"/>
</dbReference>
<organism evidence="1 2">
    <name type="scientific">Alkalicoccus halolimnae</name>
    <dbReference type="NCBI Taxonomy" id="1667239"/>
    <lineage>
        <taxon>Bacteria</taxon>
        <taxon>Bacillati</taxon>
        <taxon>Bacillota</taxon>
        <taxon>Bacilli</taxon>
        <taxon>Bacillales</taxon>
        <taxon>Bacillaceae</taxon>
        <taxon>Alkalicoccus</taxon>
    </lineage>
</organism>
<name>A0A5C7F398_9BACI</name>
<accession>A0A5C7F398</accession>
<evidence type="ECO:0000313" key="2">
    <source>
        <dbReference type="Proteomes" id="UP000321816"/>
    </source>
</evidence>
<dbReference type="AlphaFoldDB" id="A0A5C7F398"/>
<keyword evidence="1" id="KW-0489">Methyltransferase</keyword>
<dbReference type="GO" id="GO:0008168">
    <property type="term" value="F:methyltransferase activity"/>
    <property type="evidence" value="ECO:0007669"/>
    <property type="project" value="UniProtKB-KW"/>
</dbReference>
<dbReference type="OrthoDB" id="9792989at2"/>
<sequence length="187" mass="20451">MLSDILDYTRTLLKEVIPPGGTAVDATAGNGHDTLFLARCTGDSGSVYAFDIQEAAIEKTKKRLEEADLHAHVIQDGHENAASYIKEAAIDAAVFNLGYLPGSDKSVTTSSATTIKAVSGLLEKLKPGGRIVLVVYHGHQEGALEKAELLPFMETLPQDQFRVLRYQFINQRNSPPFIIAAEKRQVW</sequence>
<dbReference type="InterPro" id="IPR010719">
    <property type="entry name" value="MnmM_MeTrfase"/>
</dbReference>
<dbReference type="EC" id="2.1.1.-" evidence="1"/>
<dbReference type="Pfam" id="PF06962">
    <property type="entry name" value="rRNA_methylase"/>
    <property type="match status" value="1"/>
</dbReference>
<dbReference type="Gene3D" id="3.40.50.150">
    <property type="entry name" value="Vaccinia Virus protein VP39"/>
    <property type="match status" value="1"/>
</dbReference>
<keyword evidence="2" id="KW-1185">Reference proteome</keyword>
<dbReference type="KEGG" id="ahal:FTX54_013245"/>
<dbReference type="SUPFAM" id="SSF53335">
    <property type="entry name" value="S-adenosyl-L-methionine-dependent methyltransferases"/>
    <property type="match status" value="1"/>
</dbReference>
<dbReference type="PANTHER" id="PTHR35276:SF1">
    <property type="entry name" value="TRNA (MNM(5)S(2)U34)-METHYLTRANSFERASE, CHLOROPLASTIC"/>
    <property type="match status" value="1"/>
</dbReference>
<evidence type="ECO:0000313" key="1">
    <source>
        <dbReference type="EMBL" id="WWD79374.1"/>
    </source>
</evidence>
<gene>
    <name evidence="1" type="ORF">FTX54_013245</name>
</gene>
<dbReference type="Proteomes" id="UP000321816">
    <property type="component" value="Chromosome"/>
</dbReference>
<dbReference type="CDD" id="cd02440">
    <property type="entry name" value="AdoMet_MTases"/>
    <property type="match status" value="1"/>
</dbReference>
<protein>
    <submittedName>
        <fullName evidence="1">Class I SAM-dependent methyltransferase</fullName>
        <ecNumber evidence="1">2.1.1.-</ecNumber>
    </submittedName>
</protein>
<dbReference type="EMBL" id="CP144914">
    <property type="protein sequence ID" value="WWD79374.1"/>
    <property type="molecule type" value="Genomic_DNA"/>
</dbReference>
<keyword evidence="1" id="KW-0808">Transferase</keyword>
<dbReference type="GO" id="GO:0032259">
    <property type="term" value="P:methylation"/>
    <property type="evidence" value="ECO:0007669"/>
    <property type="project" value="UniProtKB-KW"/>
</dbReference>
<dbReference type="InterPro" id="IPR029063">
    <property type="entry name" value="SAM-dependent_MTases_sf"/>
</dbReference>
<reference evidence="1 2" key="1">
    <citation type="submission" date="2024-01" db="EMBL/GenBank/DDBJ databases">
        <title>Complete Genome Sequence of Alkalicoccus halolimnae BZ-SZ-XJ29T, a Moderately Halophilic Bacterium Isolated from a Salt Lake.</title>
        <authorList>
            <person name="Zhao B."/>
        </authorList>
    </citation>
    <scope>NUCLEOTIDE SEQUENCE [LARGE SCALE GENOMIC DNA]</scope>
    <source>
        <strain evidence="1 2">BZ-SZ-XJ29</strain>
    </source>
</reference>
<proteinExistence type="predicted"/>